<reference evidence="1 3" key="1">
    <citation type="journal article" date="2020" name="Stud. Mycol.">
        <title>101 Dothideomycetes genomes: a test case for predicting lifestyles and emergence of pathogens.</title>
        <authorList>
            <person name="Haridas S."/>
            <person name="Albert R."/>
            <person name="Binder M."/>
            <person name="Bloem J."/>
            <person name="Labutti K."/>
            <person name="Salamov A."/>
            <person name="Andreopoulos B."/>
            <person name="Baker S."/>
            <person name="Barry K."/>
            <person name="Bills G."/>
            <person name="Bluhm B."/>
            <person name="Cannon C."/>
            <person name="Castanera R."/>
            <person name="Culley D."/>
            <person name="Daum C."/>
            <person name="Ezra D."/>
            <person name="Gonzalez J."/>
            <person name="Henrissat B."/>
            <person name="Kuo A."/>
            <person name="Liang C."/>
            <person name="Lipzen A."/>
            <person name="Lutzoni F."/>
            <person name="Magnuson J."/>
            <person name="Mondo S."/>
            <person name="Nolan M."/>
            <person name="Ohm R."/>
            <person name="Pangilinan J."/>
            <person name="Park H.-J."/>
            <person name="Ramirez L."/>
            <person name="Alfaro M."/>
            <person name="Sun H."/>
            <person name="Tritt A."/>
            <person name="Yoshinaga Y."/>
            <person name="Zwiers L.-H."/>
            <person name="Turgeon B."/>
            <person name="Goodwin S."/>
            <person name="Spatafora J."/>
            <person name="Crous P."/>
            <person name="Grigoriev I."/>
        </authorList>
    </citation>
    <scope>NUCLEOTIDE SEQUENCE</scope>
    <source>
        <strain evidence="1 3">CBS 304.34</strain>
    </source>
</reference>
<sequence>MRGMYDKDYSPTLRVYDTWLDGASLGPELPSGLEVLAPTTGKDSPPSDLQNNSMVPLKDCGDDNIGGSRVQQQDLSHPSAASLQAVREELVDAELEDDQYFVERFLGKRVRRVRRRKIAEYLVKSGKDTRRRKAPGRMRRTYTRI</sequence>
<reference evidence="3" key="3">
    <citation type="submission" date="2025-04" db="UniProtKB">
        <authorList>
            <consortium name="RefSeq"/>
        </authorList>
    </citation>
    <scope>IDENTIFICATION</scope>
    <source>
        <strain evidence="3">CBS 304.34</strain>
    </source>
</reference>
<dbReference type="EMBL" id="MU003699">
    <property type="protein sequence ID" value="KAF2810657.1"/>
    <property type="molecule type" value="Genomic_DNA"/>
</dbReference>
<reference evidence="3" key="2">
    <citation type="submission" date="2020-04" db="EMBL/GenBank/DDBJ databases">
        <authorList>
            <consortium name="NCBI Genome Project"/>
        </authorList>
    </citation>
    <scope>NUCLEOTIDE SEQUENCE</scope>
    <source>
        <strain evidence="3">CBS 304.34</strain>
    </source>
</reference>
<accession>A0A6A6YRX2</accession>
<keyword evidence="2" id="KW-1185">Reference proteome</keyword>
<name>A0A6A6YRX2_9PEZI</name>
<evidence type="ECO:0000313" key="3">
    <source>
        <dbReference type="RefSeq" id="XP_033577621.1"/>
    </source>
</evidence>
<dbReference type="GeneID" id="54468839"/>
<dbReference type="RefSeq" id="XP_033577621.1">
    <property type="nucleotide sequence ID" value="XM_033727946.1"/>
</dbReference>
<evidence type="ECO:0000313" key="1">
    <source>
        <dbReference type="EMBL" id="KAF2810657.1"/>
    </source>
</evidence>
<gene>
    <name evidence="1 3" type="ORF">BDZ99DRAFT_570000</name>
</gene>
<dbReference type="AlphaFoldDB" id="A0A6A6YRX2"/>
<protein>
    <submittedName>
        <fullName evidence="1 3">Uncharacterized protein</fullName>
    </submittedName>
</protein>
<proteinExistence type="predicted"/>
<dbReference type="Proteomes" id="UP000504636">
    <property type="component" value="Unplaced"/>
</dbReference>
<evidence type="ECO:0000313" key="2">
    <source>
        <dbReference type="Proteomes" id="UP000504636"/>
    </source>
</evidence>
<organism evidence="1">
    <name type="scientific">Mytilinidion resinicola</name>
    <dbReference type="NCBI Taxonomy" id="574789"/>
    <lineage>
        <taxon>Eukaryota</taxon>
        <taxon>Fungi</taxon>
        <taxon>Dikarya</taxon>
        <taxon>Ascomycota</taxon>
        <taxon>Pezizomycotina</taxon>
        <taxon>Dothideomycetes</taxon>
        <taxon>Pleosporomycetidae</taxon>
        <taxon>Mytilinidiales</taxon>
        <taxon>Mytilinidiaceae</taxon>
        <taxon>Mytilinidion</taxon>
    </lineage>
</organism>